<evidence type="ECO:0000313" key="3">
    <source>
        <dbReference type="EMBL" id="KXZ22771.1"/>
    </source>
</evidence>
<dbReference type="SMART" id="SM00287">
    <property type="entry name" value="SH3b"/>
    <property type="match status" value="2"/>
</dbReference>
<protein>
    <recommendedName>
        <fullName evidence="2">SH3b domain-containing protein</fullName>
    </recommendedName>
</protein>
<accession>A0A150FC58</accession>
<dbReference type="PANTHER" id="PTHR34408:SF2">
    <property type="entry name" value="CELL WALL-BINDING PROTEIN YWSB"/>
    <property type="match status" value="1"/>
</dbReference>
<dbReference type="InterPro" id="IPR003646">
    <property type="entry name" value="SH3-like_bac-type"/>
</dbReference>
<dbReference type="PANTHER" id="PTHR34408">
    <property type="entry name" value="FAMILY PROTEIN, PUTATIVE-RELATED"/>
    <property type="match status" value="1"/>
</dbReference>
<keyword evidence="1" id="KW-0732">Signal</keyword>
<sequence>MNMKKGLTAFIPAAGLCLFLAAGTVFFDPAANAAANQQTKIDSTADTYIIKAGELNVRTEPNTQGRILGTLRSEDAVKIKQFKGADWAKIEYKGQEAYISTHFLMKQPAKAVTAKQTAFYSPTLESGKTDSIKAGETVTLLGWGFSEDGGFDRKWAYVTYGGKAGYVKTADVSRLSK</sequence>
<proteinExistence type="predicted"/>
<organism evidence="3 4">
    <name type="scientific">Bacillus nakamurai</name>
    <dbReference type="NCBI Taxonomy" id="1793963"/>
    <lineage>
        <taxon>Bacteria</taxon>
        <taxon>Bacillati</taxon>
        <taxon>Bacillota</taxon>
        <taxon>Bacilli</taxon>
        <taxon>Bacillales</taxon>
        <taxon>Bacillaceae</taxon>
        <taxon>Bacillus</taxon>
    </lineage>
</organism>
<dbReference type="AlphaFoldDB" id="A0A150FC58"/>
<dbReference type="Gene3D" id="2.30.30.40">
    <property type="entry name" value="SH3 Domains"/>
    <property type="match status" value="2"/>
</dbReference>
<dbReference type="Pfam" id="PF08239">
    <property type="entry name" value="SH3_3"/>
    <property type="match status" value="1"/>
</dbReference>
<dbReference type="PROSITE" id="PS51781">
    <property type="entry name" value="SH3B"/>
    <property type="match status" value="1"/>
</dbReference>
<evidence type="ECO:0000256" key="1">
    <source>
        <dbReference type="SAM" id="SignalP"/>
    </source>
</evidence>
<dbReference type="EMBL" id="LSBA01000004">
    <property type="protein sequence ID" value="KXZ22771.1"/>
    <property type="molecule type" value="Genomic_DNA"/>
</dbReference>
<reference evidence="4" key="1">
    <citation type="submission" date="2016-02" db="EMBL/GenBank/DDBJ databases">
        <authorList>
            <person name="Dunlap C."/>
        </authorList>
    </citation>
    <scope>NUCLEOTIDE SEQUENCE [LARGE SCALE GENOMIC DNA]</scope>
    <source>
        <strain evidence="4">NRRL B-41092</strain>
    </source>
</reference>
<dbReference type="InterPro" id="IPR052354">
    <property type="entry name" value="Cell_Wall_Dynamics_Protein"/>
</dbReference>
<feature type="domain" description="SH3b" evidence="2">
    <location>
        <begin position="45"/>
        <end position="108"/>
    </location>
</feature>
<feature type="chain" id="PRO_5038705444" description="SH3b domain-containing protein" evidence="1">
    <location>
        <begin position="28"/>
        <end position="177"/>
    </location>
</feature>
<evidence type="ECO:0000259" key="2">
    <source>
        <dbReference type="PROSITE" id="PS51781"/>
    </source>
</evidence>
<feature type="signal peptide" evidence="1">
    <location>
        <begin position="1"/>
        <end position="27"/>
    </location>
</feature>
<dbReference type="STRING" id="1793963.AXI58_08390"/>
<dbReference type="OrthoDB" id="2455924at2"/>
<gene>
    <name evidence="3" type="ORF">AXI58_08390</name>
</gene>
<name>A0A150FC58_9BACI</name>
<comment type="caution">
    <text evidence="3">The sequence shown here is derived from an EMBL/GenBank/DDBJ whole genome shotgun (WGS) entry which is preliminary data.</text>
</comment>
<dbReference type="RefSeq" id="WP_061520360.1">
    <property type="nucleotide sequence ID" value="NZ_JAJJBV010000012.1"/>
</dbReference>
<keyword evidence="4" id="KW-1185">Reference proteome</keyword>
<evidence type="ECO:0000313" key="4">
    <source>
        <dbReference type="Proteomes" id="UP000075430"/>
    </source>
</evidence>
<dbReference type="Proteomes" id="UP000075430">
    <property type="component" value="Unassembled WGS sequence"/>
</dbReference>